<protein>
    <submittedName>
        <fullName evidence="1">Uncharacterized protein</fullName>
    </submittedName>
</protein>
<evidence type="ECO:0000313" key="1">
    <source>
        <dbReference type="EMBL" id="MBX38628.1"/>
    </source>
</evidence>
<dbReference type="EMBL" id="GGEC01058144">
    <property type="protein sequence ID" value="MBX38628.1"/>
    <property type="molecule type" value="Transcribed_RNA"/>
</dbReference>
<organism evidence="1">
    <name type="scientific">Rhizophora mucronata</name>
    <name type="common">Asiatic mangrove</name>
    <dbReference type="NCBI Taxonomy" id="61149"/>
    <lineage>
        <taxon>Eukaryota</taxon>
        <taxon>Viridiplantae</taxon>
        <taxon>Streptophyta</taxon>
        <taxon>Embryophyta</taxon>
        <taxon>Tracheophyta</taxon>
        <taxon>Spermatophyta</taxon>
        <taxon>Magnoliopsida</taxon>
        <taxon>eudicotyledons</taxon>
        <taxon>Gunneridae</taxon>
        <taxon>Pentapetalae</taxon>
        <taxon>rosids</taxon>
        <taxon>fabids</taxon>
        <taxon>Malpighiales</taxon>
        <taxon>Rhizophoraceae</taxon>
        <taxon>Rhizophora</taxon>
    </lineage>
</organism>
<accession>A0A2P2N813</accession>
<sequence>MSKHKFSNCSVIHQNKELPNYIKTRR</sequence>
<dbReference type="AlphaFoldDB" id="A0A2P2N813"/>
<name>A0A2P2N813_RHIMU</name>
<proteinExistence type="predicted"/>
<reference evidence="1" key="1">
    <citation type="submission" date="2018-02" db="EMBL/GenBank/DDBJ databases">
        <title>Rhizophora mucronata_Transcriptome.</title>
        <authorList>
            <person name="Meera S.P."/>
            <person name="Sreeshan A."/>
            <person name="Augustine A."/>
        </authorList>
    </citation>
    <scope>NUCLEOTIDE SEQUENCE</scope>
    <source>
        <tissue evidence="1">Leaf</tissue>
    </source>
</reference>